<dbReference type="GO" id="GO:0008270">
    <property type="term" value="F:zinc ion binding"/>
    <property type="evidence" value="ECO:0007669"/>
    <property type="project" value="UniProtKB-KW"/>
</dbReference>
<evidence type="ECO:0000313" key="6">
    <source>
        <dbReference type="Proteomes" id="UP000320300"/>
    </source>
</evidence>
<proteinExistence type="predicted"/>
<dbReference type="SUPFAM" id="SSF56731">
    <property type="entry name" value="DNA primase core"/>
    <property type="match status" value="1"/>
</dbReference>
<dbReference type="InterPro" id="IPR002694">
    <property type="entry name" value="Znf_CHC2"/>
</dbReference>
<accession>A0A521EER9</accession>
<dbReference type="EMBL" id="FXTN01000008">
    <property type="protein sequence ID" value="SMO82426.1"/>
    <property type="molecule type" value="Genomic_DNA"/>
</dbReference>
<organism evidence="5 6">
    <name type="scientific">Pedobacter westerhofensis</name>
    <dbReference type="NCBI Taxonomy" id="425512"/>
    <lineage>
        <taxon>Bacteria</taxon>
        <taxon>Pseudomonadati</taxon>
        <taxon>Bacteroidota</taxon>
        <taxon>Sphingobacteriia</taxon>
        <taxon>Sphingobacteriales</taxon>
        <taxon>Sphingobacteriaceae</taxon>
        <taxon>Pedobacter</taxon>
    </lineage>
</organism>
<dbReference type="RefSeq" id="WP_185960506.1">
    <property type="nucleotide sequence ID" value="NZ_CBCSJO010000008.1"/>
</dbReference>
<dbReference type="Gene3D" id="3.40.1360.10">
    <property type="match status" value="1"/>
</dbReference>
<dbReference type="AlphaFoldDB" id="A0A521EER9"/>
<dbReference type="SUPFAM" id="SSF57783">
    <property type="entry name" value="Zinc beta-ribbon"/>
    <property type="match status" value="1"/>
</dbReference>
<keyword evidence="2" id="KW-0863">Zinc-finger</keyword>
<evidence type="ECO:0000256" key="3">
    <source>
        <dbReference type="ARBA" id="ARBA00022833"/>
    </source>
</evidence>
<keyword evidence="3" id="KW-0862">Zinc</keyword>
<evidence type="ECO:0000313" key="5">
    <source>
        <dbReference type="EMBL" id="SMO82426.1"/>
    </source>
</evidence>
<name>A0A521EER9_9SPHI</name>
<dbReference type="Proteomes" id="UP000320300">
    <property type="component" value="Unassembled WGS sequence"/>
</dbReference>
<dbReference type="GO" id="GO:0005737">
    <property type="term" value="C:cytoplasm"/>
    <property type="evidence" value="ECO:0007669"/>
    <property type="project" value="TreeGrafter"/>
</dbReference>
<evidence type="ECO:0000256" key="1">
    <source>
        <dbReference type="ARBA" id="ARBA00022723"/>
    </source>
</evidence>
<evidence type="ECO:0000256" key="2">
    <source>
        <dbReference type="ARBA" id="ARBA00022771"/>
    </source>
</evidence>
<dbReference type="GO" id="GO:0006269">
    <property type="term" value="P:DNA replication, synthesis of primer"/>
    <property type="evidence" value="ECO:0007669"/>
    <property type="project" value="TreeGrafter"/>
</dbReference>
<gene>
    <name evidence="5" type="ORF">SAMN06265348_10822</name>
</gene>
<evidence type="ECO:0000259" key="4">
    <source>
        <dbReference type="Pfam" id="PF01807"/>
    </source>
</evidence>
<reference evidence="5 6" key="1">
    <citation type="submission" date="2017-05" db="EMBL/GenBank/DDBJ databases">
        <authorList>
            <person name="Varghese N."/>
            <person name="Submissions S."/>
        </authorList>
    </citation>
    <scope>NUCLEOTIDE SEQUENCE [LARGE SCALE GENOMIC DNA]</scope>
    <source>
        <strain evidence="5 6">DSM 19036</strain>
    </source>
</reference>
<protein>
    <submittedName>
        <fullName evidence="5">CHC2 zinc finger</fullName>
    </submittedName>
</protein>
<sequence>MSNLTCEQARLIPIIEYLDNLGFKCQYTRGRNHWYLSPFRNEKHASFKVNSLRNIWYDFGEGCGGNLIDLGTRLHQCSVSDLLQMLAGSSYNPVSTPVDRSAIEKEQADSKVKIIGTFDLVDDGLLAYLKSRGINLALAKQYCKQADFTIYQKKYMAISFANRSGGYELRNSGIKVCSSPKDFTLIDNGSKNLKSTEGYMDFLSLLTMHPKDHTDFNYLILNSVNMLSRALESMGEYKNIFTYYDQNNAGRKATDLVMSTFKNALDASVLYPKYEDVNDYWVDQLSRGRPR</sequence>
<dbReference type="Gene3D" id="3.90.580.10">
    <property type="entry name" value="Zinc finger, CHC2-type domain"/>
    <property type="match status" value="1"/>
</dbReference>
<dbReference type="PANTHER" id="PTHR30313:SF2">
    <property type="entry name" value="DNA PRIMASE"/>
    <property type="match status" value="1"/>
</dbReference>
<dbReference type="Pfam" id="PF13155">
    <property type="entry name" value="Toprim_2"/>
    <property type="match status" value="1"/>
</dbReference>
<dbReference type="GO" id="GO:0003677">
    <property type="term" value="F:DNA binding"/>
    <property type="evidence" value="ECO:0007669"/>
    <property type="project" value="InterPro"/>
</dbReference>
<dbReference type="Pfam" id="PF01807">
    <property type="entry name" value="Zn_ribbon_DnaG"/>
    <property type="match status" value="1"/>
</dbReference>
<keyword evidence="6" id="KW-1185">Reference proteome</keyword>
<dbReference type="GO" id="GO:0003899">
    <property type="term" value="F:DNA-directed RNA polymerase activity"/>
    <property type="evidence" value="ECO:0007669"/>
    <property type="project" value="InterPro"/>
</dbReference>
<dbReference type="InterPro" id="IPR050219">
    <property type="entry name" value="DnaG_primase"/>
</dbReference>
<keyword evidence="1" id="KW-0479">Metal-binding</keyword>
<feature type="domain" description="Zinc finger CHC2-type" evidence="4">
    <location>
        <begin position="29"/>
        <end position="88"/>
    </location>
</feature>
<dbReference type="PANTHER" id="PTHR30313">
    <property type="entry name" value="DNA PRIMASE"/>
    <property type="match status" value="1"/>
</dbReference>
<dbReference type="InterPro" id="IPR036977">
    <property type="entry name" value="DNA_primase_Znf_CHC2"/>
</dbReference>